<dbReference type="CDD" id="cd12797">
    <property type="entry name" value="M23_peptidase"/>
    <property type="match status" value="1"/>
</dbReference>
<keyword evidence="1 3" id="KW-0732">Signal</keyword>
<dbReference type="Pfam" id="PF01551">
    <property type="entry name" value="Peptidase_M23"/>
    <property type="match status" value="1"/>
</dbReference>
<dbReference type="Pfam" id="PF24568">
    <property type="entry name" value="CC_PcsB"/>
    <property type="match status" value="1"/>
</dbReference>
<dbReference type="PANTHER" id="PTHR21666">
    <property type="entry name" value="PEPTIDASE-RELATED"/>
    <property type="match status" value="1"/>
</dbReference>
<gene>
    <name evidence="6" type="ORF">GSM42_03510</name>
</gene>
<dbReference type="Gene3D" id="2.70.70.10">
    <property type="entry name" value="Glucose Permease (Domain IIA)"/>
    <property type="match status" value="1"/>
</dbReference>
<dbReference type="InterPro" id="IPR011055">
    <property type="entry name" value="Dup_hybrid_motif"/>
</dbReference>
<dbReference type="Proteomes" id="UP000430692">
    <property type="component" value="Unassembled WGS sequence"/>
</dbReference>
<dbReference type="InterPro" id="IPR016047">
    <property type="entry name" value="M23ase_b-sheet_dom"/>
</dbReference>
<evidence type="ECO:0000259" key="4">
    <source>
        <dbReference type="Pfam" id="PF01551"/>
    </source>
</evidence>
<keyword evidence="2" id="KW-0175">Coiled coil</keyword>
<name>A0A6I4VXN8_9BACL</name>
<feature type="chain" id="PRO_5026241957" evidence="3">
    <location>
        <begin position="25"/>
        <end position="351"/>
    </location>
</feature>
<dbReference type="PANTHER" id="PTHR21666:SF270">
    <property type="entry name" value="MUREIN HYDROLASE ACTIVATOR ENVC"/>
    <property type="match status" value="1"/>
</dbReference>
<evidence type="ECO:0000313" key="6">
    <source>
        <dbReference type="EMBL" id="MXQ52812.1"/>
    </source>
</evidence>
<dbReference type="Gene3D" id="6.10.250.3150">
    <property type="match status" value="1"/>
</dbReference>
<dbReference type="EMBL" id="WUUL01000002">
    <property type="protein sequence ID" value="MXQ52812.1"/>
    <property type="molecule type" value="Genomic_DNA"/>
</dbReference>
<dbReference type="GO" id="GO:0004222">
    <property type="term" value="F:metalloendopeptidase activity"/>
    <property type="evidence" value="ECO:0007669"/>
    <property type="project" value="TreeGrafter"/>
</dbReference>
<accession>A0A6I4VXN8</accession>
<feature type="signal peptide" evidence="3">
    <location>
        <begin position="1"/>
        <end position="24"/>
    </location>
</feature>
<dbReference type="InterPro" id="IPR050570">
    <property type="entry name" value="Cell_wall_metabolism_enzyme"/>
</dbReference>
<feature type="domain" description="M23ase beta-sheet core" evidence="4">
    <location>
        <begin position="249"/>
        <end position="346"/>
    </location>
</feature>
<evidence type="ECO:0000256" key="2">
    <source>
        <dbReference type="SAM" id="Coils"/>
    </source>
</evidence>
<keyword evidence="7" id="KW-1185">Reference proteome</keyword>
<dbReference type="InterPro" id="IPR057309">
    <property type="entry name" value="PcsB_CC"/>
</dbReference>
<dbReference type="AlphaFoldDB" id="A0A6I4VXN8"/>
<evidence type="ECO:0000256" key="1">
    <source>
        <dbReference type="ARBA" id="ARBA00022729"/>
    </source>
</evidence>
<sequence length="351" mass="39299">MKRVFTAGLAIVLAWSIGVADAGAETTKSKQQEKLKELQKNEKTKHTELGKAQIELNKLKKEIAPIEKKMAEYDAQLEQNNKDIIENEKLLQQQKAQLNKRVVHLYKTGEMGYMSQLVSAKSFSEFLARIEGIRLIVKTDSVLLQELNATAEAIQKSKKSTEQLRAKLQPLFAQSKAKVEEIEKKTKALDKELANIKHDEQVTEAAIKEQERLERIASQQYTGNYGTGRLMKPAAGTITSGYGYRWGRQHKGIDMDDDKGKKIVAADSGVVILAKSDPEGYGYYIVIKHSDGLSTLYGHMYRSTVRVSVGDRVRKGQWIADIGNNGRSTGSHLHFEVHLNGKAVNPMPYIT</sequence>
<feature type="coiled-coil region" evidence="2">
    <location>
        <begin position="21"/>
        <end position="101"/>
    </location>
</feature>
<comment type="caution">
    <text evidence="6">The sequence shown here is derived from an EMBL/GenBank/DDBJ whole genome shotgun (WGS) entry which is preliminary data.</text>
</comment>
<feature type="domain" description="Peptidoglycan hydrolase PcsB coiled-coil" evidence="5">
    <location>
        <begin position="87"/>
        <end position="156"/>
    </location>
</feature>
<evidence type="ECO:0000256" key="3">
    <source>
        <dbReference type="SAM" id="SignalP"/>
    </source>
</evidence>
<protein>
    <submittedName>
        <fullName evidence="6">Peptidoglycan DD-metalloendopeptidase family protein</fullName>
    </submittedName>
</protein>
<evidence type="ECO:0000313" key="7">
    <source>
        <dbReference type="Proteomes" id="UP000430692"/>
    </source>
</evidence>
<evidence type="ECO:0000259" key="5">
    <source>
        <dbReference type="Pfam" id="PF24568"/>
    </source>
</evidence>
<dbReference type="RefSeq" id="WP_160800086.1">
    <property type="nucleotide sequence ID" value="NZ_WUUL01000002.1"/>
</dbReference>
<feature type="coiled-coil region" evidence="2">
    <location>
        <begin position="144"/>
        <end position="199"/>
    </location>
</feature>
<reference evidence="6 7" key="1">
    <citation type="submission" date="2019-12" db="EMBL/GenBank/DDBJ databases">
        <title>Whole-genome analyses of novel actinobacteria.</title>
        <authorList>
            <person name="Sahin N."/>
            <person name="Saygin H."/>
        </authorList>
    </citation>
    <scope>NUCLEOTIDE SEQUENCE [LARGE SCALE GENOMIC DNA]</scope>
    <source>
        <strain evidence="6 7">KC615</strain>
    </source>
</reference>
<organism evidence="6 7">
    <name type="scientific">Shimazuella alba</name>
    <dbReference type="NCBI Taxonomy" id="2690964"/>
    <lineage>
        <taxon>Bacteria</taxon>
        <taxon>Bacillati</taxon>
        <taxon>Bacillota</taxon>
        <taxon>Bacilli</taxon>
        <taxon>Bacillales</taxon>
        <taxon>Thermoactinomycetaceae</taxon>
        <taxon>Shimazuella</taxon>
    </lineage>
</organism>
<dbReference type="SUPFAM" id="SSF51261">
    <property type="entry name" value="Duplicated hybrid motif"/>
    <property type="match status" value="1"/>
</dbReference>
<proteinExistence type="predicted"/>